<dbReference type="SUPFAM" id="SSF53639">
    <property type="entry name" value="AraD/HMP-PK domain-like"/>
    <property type="match status" value="1"/>
</dbReference>
<dbReference type="RefSeq" id="WP_146684380.1">
    <property type="nucleotide sequence ID" value="NZ_CP019646.1"/>
</dbReference>
<dbReference type="Proteomes" id="UP000188181">
    <property type="component" value="Chromosome"/>
</dbReference>
<keyword evidence="2 4" id="KW-0456">Lyase</keyword>
<dbReference type="EMBL" id="CP019646">
    <property type="protein sequence ID" value="AQQ72159.1"/>
    <property type="molecule type" value="Genomic_DNA"/>
</dbReference>
<dbReference type="InterPro" id="IPR050197">
    <property type="entry name" value="Aldolase_class_II_sugar_metab"/>
</dbReference>
<protein>
    <submittedName>
        <fullName evidence="4">L-fuculose phosphate aldolase</fullName>
        <ecNumber evidence="4">4.1.2.17</ecNumber>
    </submittedName>
</protein>
<dbReference type="PANTHER" id="PTHR22789:SF0">
    <property type="entry name" value="3-OXO-TETRONATE 4-PHOSPHATE DECARBOXYLASE-RELATED"/>
    <property type="match status" value="1"/>
</dbReference>
<keyword evidence="5" id="KW-1185">Reference proteome</keyword>
<dbReference type="GO" id="GO:0046872">
    <property type="term" value="F:metal ion binding"/>
    <property type="evidence" value="ECO:0007669"/>
    <property type="project" value="UniProtKB-KW"/>
</dbReference>
<reference evidence="5" key="1">
    <citation type="submission" date="2017-02" db="EMBL/GenBank/DDBJ databases">
        <title>Comparative genomics and description of representatives of a novel lineage of planctomycetes thriving in anoxic sediments.</title>
        <authorList>
            <person name="Spring S."/>
            <person name="Bunk B."/>
            <person name="Sproer C."/>
        </authorList>
    </citation>
    <scope>NUCLEOTIDE SEQUENCE [LARGE SCALE GENOMIC DNA]</scope>
    <source>
        <strain evidence="5">SM-Chi-D1</strain>
    </source>
</reference>
<evidence type="ECO:0000313" key="4">
    <source>
        <dbReference type="EMBL" id="AQQ72159.1"/>
    </source>
</evidence>
<evidence type="ECO:0000256" key="1">
    <source>
        <dbReference type="ARBA" id="ARBA00022723"/>
    </source>
</evidence>
<dbReference type="PANTHER" id="PTHR22789">
    <property type="entry name" value="FUCULOSE PHOSPHATE ALDOLASE"/>
    <property type="match status" value="1"/>
</dbReference>
<dbReference type="GO" id="GO:0008738">
    <property type="term" value="F:L-fuculose-phosphate aldolase activity"/>
    <property type="evidence" value="ECO:0007669"/>
    <property type="project" value="UniProtKB-EC"/>
</dbReference>
<dbReference type="Gene3D" id="3.40.225.10">
    <property type="entry name" value="Class II aldolase/adducin N-terminal domain"/>
    <property type="match status" value="1"/>
</dbReference>
<dbReference type="EC" id="4.1.2.17" evidence="4"/>
<dbReference type="OrthoDB" id="9794581at2"/>
<evidence type="ECO:0000259" key="3">
    <source>
        <dbReference type="SMART" id="SM01007"/>
    </source>
</evidence>
<name>A0A1Q2MHN3_9BACT</name>
<evidence type="ECO:0000313" key="5">
    <source>
        <dbReference type="Proteomes" id="UP000188181"/>
    </source>
</evidence>
<sequence length="210" mass="23406">MMNNCSNIIMTDNLKQYDLTPLAKACRKAASFDLFKCSSGNMSWRIDDSHMAVTATRSWLGELTAEQVALCRLIDGETLNKVKPTVEARFHLGILRCRPEMNVVLHFQSRYATAVACGDSSSYNFNVIPEIPYYIGKIGIVPFLPPGSPELAEAVIEQMKTHNLAVMRNHGLVTVAENFNMAIQNAVFFELACSVLLTQPNPVYIDDSWV</sequence>
<dbReference type="InterPro" id="IPR001303">
    <property type="entry name" value="Aldolase_II/adducin_N"/>
</dbReference>
<dbReference type="SMART" id="SM01007">
    <property type="entry name" value="Aldolase_II"/>
    <property type="match status" value="1"/>
</dbReference>
<dbReference type="GO" id="GO:0005829">
    <property type="term" value="C:cytosol"/>
    <property type="evidence" value="ECO:0007669"/>
    <property type="project" value="TreeGrafter"/>
</dbReference>
<gene>
    <name evidence="4" type="primary">fucA</name>
    <name evidence="4" type="ORF">SMSP2_02540</name>
</gene>
<dbReference type="AlphaFoldDB" id="A0A1Q2MHN3"/>
<dbReference type="STRING" id="1851148.SMSP2_02540"/>
<accession>A0A1Q2MHN3</accession>
<dbReference type="KEGG" id="pbas:SMSP2_02540"/>
<evidence type="ECO:0000256" key="2">
    <source>
        <dbReference type="ARBA" id="ARBA00023239"/>
    </source>
</evidence>
<dbReference type="GO" id="GO:0019323">
    <property type="term" value="P:pentose catabolic process"/>
    <property type="evidence" value="ECO:0007669"/>
    <property type="project" value="TreeGrafter"/>
</dbReference>
<dbReference type="Pfam" id="PF00596">
    <property type="entry name" value="Aldolase_II"/>
    <property type="match status" value="1"/>
</dbReference>
<feature type="domain" description="Class II aldolase/adducin N-terminal" evidence="3">
    <location>
        <begin position="20"/>
        <end position="197"/>
    </location>
</feature>
<proteinExistence type="predicted"/>
<keyword evidence="1" id="KW-0479">Metal-binding</keyword>
<dbReference type="InterPro" id="IPR036409">
    <property type="entry name" value="Aldolase_II/adducin_N_sf"/>
</dbReference>
<organism evidence="4 5">
    <name type="scientific">Limihaloglobus sulfuriphilus</name>
    <dbReference type="NCBI Taxonomy" id="1851148"/>
    <lineage>
        <taxon>Bacteria</taxon>
        <taxon>Pseudomonadati</taxon>
        <taxon>Planctomycetota</taxon>
        <taxon>Phycisphaerae</taxon>
        <taxon>Sedimentisphaerales</taxon>
        <taxon>Sedimentisphaeraceae</taxon>
        <taxon>Limihaloglobus</taxon>
    </lineage>
</organism>